<feature type="domain" description="Major facilitator superfamily (MFS) profile" evidence="5">
    <location>
        <begin position="18"/>
        <end position="396"/>
    </location>
</feature>
<feature type="transmembrane region" description="Helical" evidence="4">
    <location>
        <begin position="114"/>
        <end position="141"/>
    </location>
</feature>
<keyword evidence="3 4" id="KW-0472">Membrane</keyword>
<dbReference type="PROSITE" id="PS50850">
    <property type="entry name" value="MFS"/>
    <property type="match status" value="1"/>
</dbReference>
<dbReference type="AlphaFoldDB" id="A0A494XM82"/>
<accession>A0A494XM82</accession>
<feature type="transmembrane region" description="Helical" evidence="4">
    <location>
        <begin position="308"/>
        <end position="331"/>
    </location>
</feature>
<dbReference type="InterPro" id="IPR020846">
    <property type="entry name" value="MFS_dom"/>
</dbReference>
<reference evidence="6 7" key="1">
    <citation type="submission" date="2018-10" db="EMBL/GenBank/DDBJ databases">
        <title>Robbsia sp. DHC34, isolated from soil.</title>
        <authorList>
            <person name="Gao Z.-H."/>
            <person name="Qiu L.-H."/>
        </authorList>
    </citation>
    <scope>NUCLEOTIDE SEQUENCE [LARGE SCALE GENOMIC DNA]</scope>
    <source>
        <strain evidence="6 7">DHC34</strain>
    </source>
</reference>
<dbReference type="RefSeq" id="WP_121088200.1">
    <property type="nucleotide sequence ID" value="NZ_RBZU01000008.1"/>
</dbReference>
<gene>
    <name evidence="6" type="ORF">D7S86_17725</name>
</gene>
<keyword evidence="7" id="KW-1185">Reference proteome</keyword>
<feature type="transmembrane region" description="Helical" evidence="4">
    <location>
        <begin position="153"/>
        <end position="172"/>
    </location>
</feature>
<dbReference type="InterPro" id="IPR011701">
    <property type="entry name" value="MFS"/>
</dbReference>
<dbReference type="OrthoDB" id="322544at2"/>
<feature type="transmembrane region" description="Helical" evidence="4">
    <location>
        <begin position="253"/>
        <end position="272"/>
    </location>
</feature>
<proteinExistence type="predicted"/>
<name>A0A494XM82_9BURK</name>
<feature type="transmembrane region" description="Helical" evidence="4">
    <location>
        <begin position="221"/>
        <end position="247"/>
    </location>
</feature>
<dbReference type="NCBIfam" id="NF003477">
    <property type="entry name" value="PRK05122.1"/>
    <property type="match status" value="1"/>
</dbReference>
<keyword evidence="2 4" id="KW-1133">Transmembrane helix</keyword>
<keyword evidence="1 4" id="KW-0812">Transmembrane</keyword>
<feature type="transmembrane region" description="Helical" evidence="4">
    <location>
        <begin position="284"/>
        <end position="302"/>
    </location>
</feature>
<dbReference type="GO" id="GO:0022857">
    <property type="term" value="F:transmembrane transporter activity"/>
    <property type="evidence" value="ECO:0007669"/>
    <property type="project" value="InterPro"/>
</dbReference>
<feature type="transmembrane region" description="Helical" evidence="4">
    <location>
        <begin position="19"/>
        <end position="40"/>
    </location>
</feature>
<feature type="transmembrane region" description="Helical" evidence="4">
    <location>
        <begin position="178"/>
        <end position="200"/>
    </location>
</feature>
<dbReference type="InterPro" id="IPR052714">
    <property type="entry name" value="MFS_Exporter"/>
</dbReference>
<dbReference type="EMBL" id="RBZU01000008">
    <property type="protein sequence ID" value="RKP51797.1"/>
    <property type="molecule type" value="Genomic_DNA"/>
</dbReference>
<dbReference type="PANTHER" id="PTHR23531:SF1">
    <property type="entry name" value="QUINOLENE RESISTANCE PROTEIN NORA"/>
    <property type="match status" value="1"/>
</dbReference>
<feature type="transmembrane region" description="Helical" evidence="4">
    <location>
        <begin position="84"/>
        <end position="102"/>
    </location>
</feature>
<feature type="transmembrane region" description="Helical" evidence="4">
    <location>
        <begin position="371"/>
        <end position="393"/>
    </location>
</feature>
<protein>
    <submittedName>
        <fullName evidence="6">MFS transporter</fullName>
    </submittedName>
</protein>
<evidence type="ECO:0000256" key="3">
    <source>
        <dbReference type="ARBA" id="ARBA00023136"/>
    </source>
</evidence>
<organism evidence="6 7">
    <name type="scientific">Pararobbsia silviterrae</name>
    <dbReference type="NCBI Taxonomy" id="1792498"/>
    <lineage>
        <taxon>Bacteria</taxon>
        <taxon>Pseudomonadati</taxon>
        <taxon>Pseudomonadota</taxon>
        <taxon>Betaproteobacteria</taxon>
        <taxon>Burkholderiales</taxon>
        <taxon>Burkholderiaceae</taxon>
        <taxon>Pararobbsia</taxon>
    </lineage>
</organism>
<dbReference type="Pfam" id="PF07690">
    <property type="entry name" value="MFS_1"/>
    <property type="match status" value="1"/>
</dbReference>
<evidence type="ECO:0000259" key="5">
    <source>
        <dbReference type="PROSITE" id="PS50850"/>
    </source>
</evidence>
<dbReference type="InterPro" id="IPR036259">
    <property type="entry name" value="MFS_trans_sf"/>
</dbReference>
<evidence type="ECO:0000313" key="7">
    <source>
        <dbReference type="Proteomes" id="UP000270342"/>
    </source>
</evidence>
<dbReference type="SUPFAM" id="SSF103473">
    <property type="entry name" value="MFS general substrate transporter"/>
    <property type="match status" value="1"/>
</dbReference>
<dbReference type="CDD" id="cd17489">
    <property type="entry name" value="MFS_YfcJ_like"/>
    <property type="match status" value="1"/>
</dbReference>
<dbReference type="PANTHER" id="PTHR23531">
    <property type="entry name" value="QUINOLENE RESISTANCE PROTEIN NORA"/>
    <property type="match status" value="1"/>
</dbReference>
<evidence type="ECO:0000256" key="4">
    <source>
        <dbReference type="SAM" id="Phobius"/>
    </source>
</evidence>
<evidence type="ECO:0000256" key="2">
    <source>
        <dbReference type="ARBA" id="ARBA00022989"/>
    </source>
</evidence>
<dbReference type="Proteomes" id="UP000270342">
    <property type="component" value="Unassembled WGS sequence"/>
</dbReference>
<evidence type="ECO:0000313" key="6">
    <source>
        <dbReference type="EMBL" id="RKP51797.1"/>
    </source>
</evidence>
<feature type="transmembrane region" description="Helical" evidence="4">
    <location>
        <begin position="343"/>
        <end position="365"/>
    </location>
</feature>
<sequence>MSTAQPAVPESSANVTVKILTFVFFTFIVYLTIGLPLAVLPGFVHQDLGMNSVFAGLVISVQYVATLASRPVVGRLCDDKGAKLSVSIGLVVCLISGLFYLGTSFVDNHSPMTAFTVLLVGRLLAGVGESLVGTGSIQWAIGAVGFSNTSRVISWNGIATYAGLAGGAPLGVVLVRTFGFATLGVTVIALAIAGLALASRQISVPATHGERLGMHHVLRRVINFGVALALGATGFGVIATFITLYYASRGWSGAAFALTVFSLCFCGARFLFVDTIARYGGYKIACISLVSEAIGLALLGLAPNTTLALLGAGLAGIGFALVFPALGVAAVATVPLADRGAALGVYSAFADLSLGITGPLAGIVAHHFGFSGIYVAATGLVLIGAGLVAWLWSKARERAATSMLN</sequence>
<comment type="caution">
    <text evidence="6">The sequence shown here is derived from an EMBL/GenBank/DDBJ whole genome shotgun (WGS) entry which is preliminary data.</text>
</comment>
<evidence type="ECO:0000256" key="1">
    <source>
        <dbReference type="ARBA" id="ARBA00022692"/>
    </source>
</evidence>
<feature type="transmembrane region" description="Helical" evidence="4">
    <location>
        <begin position="52"/>
        <end position="72"/>
    </location>
</feature>
<dbReference type="Gene3D" id="1.20.1250.20">
    <property type="entry name" value="MFS general substrate transporter like domains"/>
    <property type="match status" value="1"/>
</dbReference>